<comment type="subcellular location">
    <subcellularLocation>
        <location evidence="7">Membrane</location>
        <topology evidence="7">Multi-pass membrane protein</topology>
    </subcellularLocation>
</comment>
<organism evidence="8 9">
    <name type="scientific">Pichia inconspicua</name>
    <dbReference type="NCBI Taxonomy" id="52247"/>
    <lineage>
        <taxon>Eukaryota</taxon>
        <taxon>Fungi</taxon>
        <taxon>Dikarya</taxon>
        <taxon>Ascomycota</taxon>
        <taxon>Saccharomycotina</taxon>
        <taxon>Pichiomycetes</taxon>
        <taxon>Pichiales</taxon>
        <taxon>Pichiaceae</taxon>
        <taxon>Pichia</taxon>
    </lineage>
</organism>
<proteinExistence type="inferred from homology"/>
<comment type="function">
    <text evidence="1 7">Required for growth under high-pressure and low-temperature conditions.</text>
</comment>
<keyword evidence="9" id="KW-1185">Reference proteome</keyword>
<name>A0A4T0X0L5_9ASCO</name>
<dbReference type="OrthoDB" id="4096362at2759"/>
<evidence type="ECO:0000256" key="2">
    <source>
        <dbReference type="ARBA" id="ARBA00005550"/>
    </source>
</evidence>
<dbReference type="STRING" id="52247.A0A4T0X0L5"/>
<dbReference type="GO" id="GO:0016020">
    <property type="term" value="C:membrane"/>
    <property type="evidence" value="ECO:0007669"/>
    <property type="project" value="UniProtKB-SubCell"/>
</dbReference>
<keyword evidence="6 7" id="KW-0472">Membrane</keyword>
<evidence type="ECO:0000256" key="5">
    <source>
        <dbReference type="ARBA" id="ARBA00022989"/>
    </source>
</evidence>
<comment type="caution">
    <text evidence="8">The sequence shown here is derived from an EMBL/GenBank/DDBJ whole genome shotgun (WGS) entry which is preliminary data.</text>
</comment>
<evidence type="ECO:0000256" key="7">
    <source>
        <dbReference type="RuleBase" id="RU367100"/>
    </source>
</evidence>
<protein>
    <recommendedName>
        <fullName evidence="3 7">Defect at low temperature protein 1</fullName>
    </recommendedName>
</protein>
<evidence type="ECO:0000256" key="3">
    <source>
        <dbReference type="ARBA" id="ARBA00021353"/>
    </source>
</evidence>
<feature type="transmembrane region" description="Helical" evidence="7">
    <location>
        <begin position="25"/>
        <end position="45"/>
    </location>
</feature>
<dbReference type="Proteomes" id="UP000307173">
    <property type="component" value="Unassembled WGS sequence"/>
</dbReference>
<keyword evidence="4 7" id="KW-0812">Transmembrane</keyword>
<accession>A0A4T0X0L5</accession>
<dbReference type="InterPro" id="IPR038869">
    <property type="entry name" value="DLT1"/>
</dbReference>
<dbReference type="PANTHER" id="PTHR40021">
    <property type="entry name" value="DEFECT AT LOW TEMPERATURE PROTEIN 1"/>
    <property type="match status" value="1"/>
</dbReference>
<keyword evidence="5 7" id="KW-1133">Transmembrane helix</keyword>
<dbReference type="EMBL" id="SELW01000465">
    <property type="protein sequence ID" value="TID26217.1"/>
    <property type="molecule type" value="Genomic_DNA"/>
</dbReference>
<gene>
    <name evidence="7" type="primary">DLT1</name>
    <name evidence="8" type="ORF">CANINC_002806</name>
</gene>
<evidence type="ECO:0000256" key="1">
    <source>
        <dbReference type="ARBA" id="ARBA00002489"/>
    </source>
</evidence>
<evidence type="ECO:0000256" key="4">
    <source>
        <dbReference type="ARBA" id="ARBA00022692"/>
    </source>
</evidence>
<sequence length="253" mass="29690">MTQNVSELIQRYSQNYFKQRHRTEWLYTSSHFALVIFVLALLSSLPIDIIVQSVANNLHLATNSIIVWTSLLVFFCIYIVLHILRMIFNKFVLQDIPKSYIPITKQDIGNSMSQIINDEILRSQKLKQLAKPRSQVVHPGMYHKSNFEDSLEVSDMELPDNLIYENIVRVIGQEIKYNNTLTLDDDKVLRLSNKFTLREELMQALRSGNSQLKPQKLEQFINIYEKLRYSGEPITLAEFKQFLKDWNYIKSTL</sequence>
<reference evidence="8 9" key="1">
    <citation type="journal article" date="2019" name="Front. Genet.">
        <title>Whole-Genome Sequencing of the Opportunistic Yeast Pathogen Candida inconspicua Uncovers Its Hybrid Origin.</title>
        <authorList>
            <person name="Mixao V."/>
            <person name="Hansen A.P."/>
            <person name="Saus E."/>
            <person name="Boekhout T."/>
            <person name="Lass-Florl C."/>
            <person name="Gabaldon T."/>
        </authorList>
    </citation>
    <scope>NUCLEOTIDE SEQUENCE [LARGE SCALE GENOMIC DNA]</scope>
    <source>
        <strain evidence="8 9">CBS 180</strain>
    </source>
</reference>
<comment type="similarity">
    <text evidence="2 7">Belongs to the DLT1 family.</text>
</comment>
<evidence type="ECO:0000313" key="9">
    <source>
        <dbReference type="Proteomes" id="UP000307173"/>
    </source>
</evidence>
<feature type="transmembrane region" description="Helical" evidence="7">
    <location>
        <begin position="65"/>
        <end position="84"/>
    </location>
</feature>
<evidence type="ECO:0000313" key="8">
    <source>
        <dbReference type="EMBL" id="TID26217.1"/>
    </source>
</evidence>
<evidence type="ECO:0000256" key="6">
    <source>
        <dbReference type="ARBA" id="ARBA00023136"/>
    </source>
</evidence>
<dbReference type="AlphaFoldDB" id="A0A4T0X0L5"/>
<dbReference type="PANTHER" id="PTHR40021:SF1">
    <property type="entry name" value="DEFECT AT LOW TEMPERATURE PROTEIN 1"/>
    <property type="match status" value="1"/>
</dbReference>